<dbReference type="AlphaFoldDB" id="A0A6L9XTF8"/>
<accession>A0A6L9XTF8</accession>
<comment type="caution">
    <text evidence="2">The sequence shown here is derived from an EMBL/GenBank/DDBJ whole genome shotgun (WGS) entry which is preliminary data.</text>
</comment>
<organism evidence="2 3">
    <name type="scientific">Leifsonia tongyongensis</name>
    <dbReference type="NCBI Taxonomy" id="1268043"/>
    <lineage>
        <taxon>Bacteria</taxon>
        <taxon>Bacillati</taxon>
        <taxon>Actinomycetota</taxon>
        <taxon>Actinomycetes</taxon>
        <taxon>Micrococcales</taxon>
        <taxon>Microbacteriaceae</taxon>
        <taxon>Leifsonia</taxon>
    </lineage>
</organism>
<evidence type="ECO:0000256" key="1">
    <source>
        <dbReference type="SAM" id="MobiDB-lite"/>
    </source>
</evidence>
<feature type="compositionally biased region" description="Polar residues" evidence="1">
    <location>
        <begin position="1"/>
        <end position="11"/>
    </location>
</feature>
<feature type="region of interest" description="Disordered" evidence="1">
    <location>
        <begin position="1"/>
        <end position="82"/>
    </location>
</feature>
<evidence type="ECO:0000313" key="3">
    <source>
        <dbReference type="Proteomes" id="UP000474967"/>
    </source>
</evidence>
<keyword evidence="3" id="KW-1185">Reference proteome</keyword>
<dbReference type="Proteomes" id="UP000474967">
    <property type="component" value="Unassembled WGS sequence"/>
</dbReference>
<protein>
    <submittedName>
        <fullName evidence="2">Uncharacterized protein</fullName>
    </submittedName>
</protein>
<feature type="compositionally biased region" description="Basic and acidic residues" evidence="1">
    <location>
        <begin position="73"/>
        <end position="82"/>
    </location>
</feature>
<name>A0A6L9XTF8_9MICO</name>
<dbReference type="RefSeq" id="WP_163287782.1">
    <property type="nucleotide sequence ID" value="NZ_JAAGWY010000001.1"/>
</dbReference>
<evidence type="ECO:0000313" key="2">
    <source>
        <dbReference type="EMBL" id="NEN04679.1"/>
    </source>
</evidence>
<proteinExistence type="predicted"/>
<gene>
    <name evidence="2" type="ORF">G3T36_02235</name>
</gene>
<dbReference type="EMBL" id="JAAGWY010000001">
    <property type="protein sequence ID" value="NEN04679.1"/>
    <property type="molecule type" value="Genomic_DNA"/>
</dbReference>
<reference evidence="2 3" key="1">
    <citation type="journal article" date="2014" name="J. Microbiol.">
        <title>Diaminobutyricibacter tongyongensis gen. nov., sp. nov. and Homoserinibacter gongjuensis gen. nov., sp. nov. belong to the family Microbacteriaceae.</title>
        <authorList>
            <person name="Kim S.J."/>
            <person name="Ahn J.H."/>
            <person name="Weon H.Y."/>
            <person name="Hamada M."/>
            <person name="Suzuki K."/>
            <person name="Kwon S.W."/>
        </authorList>
    </citation>
    <scope>NUCLEOTIDE SEQUENCE [LARGE SCALE GENOMIC DNA]</scope>
    <source>
        <strain evidence="2 3">NBRC 108724</strain>
    </source>
</reference>
<sequence>MSASSEQNPLTASARDDLEGKYTQIEPEAAEPRAVPGQYTESGGEGPDPSIVGTYIGAERDGHAPLVRSSRMRHGDFAKAEH</sequence>